<proteinExistence type="predicted"/>
<evidence type="ECO:0000313" key="2">
    <source>
        <dbReference type="Proteomes" id="UP000620124"/>
    </source>
</evidence>
<name>A0A8H6YGG4_9AGAR</name>
<keyword evidence="2" id="KW-1185">Reference proteome</keyword>
<dbReference type="EMBL" id="JACAZI010000006">
    <property type="protein sequence ID" value="KAF7357846.1"/>
    <property type="molecule type" value="Genomic_DNA"/>
</dbReference>
<dbReference type="Proteomes" id="UP000620124">
    <property type="component" value="Unassembled WGS sequence"/>
</dbReference>
<accession>A0A8H6YGG4</accession>
<sequence>MLRLLDKWARRKEPVVSLHSPHSPYEVDVLPRSESSGTAESVLNALTIALSLAEQIKNALEVAPFVGHAAKLMSKIQKAYKELKNTDGKRNILAAHLLNLTHDICATALRMEAAKHSDLISRLRVDLEKYAALVTKASRFIKQYGNQGRIANFAGRGQLAEFP</sequence>
<comment type="caution">
    <text evidence="1">The sequence shown here is derived from an EMBL/GenBank/DDBJ whole genome shotgun (WGS) entry which is preliminary data.</text>
</comment>
<protein>
    <submittedName>
        <fullName evidence="1">Uncharacterized protein</fullName>
    </submittedName>
</protein>
<organism evidence="1 2">
    <name type="scientific">Mycena venus</name>
    <dbReference type="NCBI Taxonomy" id="2733690"/>
    <lineage>
        <taxon>Eukaryota</taxon>
        <taxon>Fungi</taxon>
        <taxon>Dikarya</taxon>
        <taxon>Basidiomycota</taxon>
        <taxon>Agaricomycotina</taxon>
        <taxon>Agaricomycetes</taxon>
        <taxon>Agaricomycetidae</taxon>
        <taxon>Agaricales</taxon>
        <taxon>Marasmiineae</taxon>
        <taxon>Mycenaceae</taxon>
        <taxon>Mycena</taxon>
    </lineage>
</organism>
<evidence type="ECO:0000313" key="1">
    <source>
        <dbReference type="EMBL" id="KAF7357846.1"/>
    </source>
</evidence>
<dbReference type="AlphaFoldDB" id="A0A8H6YGG4"/>
<dbReference type="OrthoDB" id="3063855at2759"/>
<reference evidence="1" key="1">
    <citation type="submission" date="2020-05" db="EMBL/GenBank/DDBJ databases">
        <title>Mycena genomes resolve the evolution of fungal bioluminescence.</title>
        <authorList>
            <person name="Tsai I.J."/>
        </authorList>
    </citation>
    <scope>NUCLEOTIDE SEQUENCE</scope>
    <source>
        <strain evidence="1">CCC161011</strain>
    </source>
</reference>
<gene>
    <name evidence="1" type="ORF">MVEN_00830800</name>
</gene>